<dbReference type="InterPro" id="IPR001680">
    <property type="entry name" value="WD40_rpt"/>
</dbReference>
<evidence type="ECO:0000256" key="2">
    <source>
        <dbReference type="ARBA" id="ARBA00022737"/>
    </source>
</evidence>
<evidence type="ECO:0000256" key="3">
    <source>
        <dbReference type="PROSITE-ProRule" id="PRU00221"/>
    </source>
</evidence>
<dbReference type="Gene3D" id="2.130.10.10">
    <property type="entry name" value="YVTN repeat-like/Quinoprotein amine dehydrogenase"/>
    <property type="match status" value="3"/>
</dbReference>
<feature type="repeat" description="WD" evidence="3">
    <location>
        <begin position="382"/>
        <end position="423"/>
    </location>
</feature>
<evidence type="ECO:0000256" key="1">
    <source>
        <dbReference type="ARBA" id="ARBA00022574"/>
    </source>
</evidence>
<dbReference type="InterPro" id="IPR019775">
    <property type="entry name" value="WD40_repeat_CS"/>
</dbReference>
<dbReference type="PRINTS" id="PR00320">
    <property type="entry name" value="GPROTEINBRPT"/>
</dbReference>
<reference evidence="4 5" key="1">
    <citation type="submission" date="2019-01" db="EMBL/GenBank/DDBJ databases">
        <title>Draft genome sequences of three monokaryotic isolates of the white-rot basidiomycete fungus Dichomitus squalens.</title>
        <authorList>
            <consortium name="DOE Joint Genome Institute"/>
            <person name="Lopez S.C."/>
            <person name="Andreopoulos B."/>
            <person name="Pangilinan J."/>
            <person name="Lipzen A."/>
            <person name="Riley R."/>
            <person name="Ahrendt S."/>
            <person name="Ng V."/>
            <person name="Barry K."/>
            <person name="Daum C."/>
            <person name="Grigoriev I.V."/>
            <person name="Hilden K.S."/>
            <person name="Makela M.R."/>
            <person name="de Vries R.P."/>
        </authorList>
    </citation>
    <scope>NUCLEOTIDE SEQUENCE [LARGE SCALE GENOMIC DNA]</scope>
    <source>
        <strain evidence="4 5">CBS 464.89</strain>
    </source>
</reference>
<keyword evidence="5" id="KW-1185">Reference proteome</keyword>
<dbReference type="PANTHER" id="PTHR19879">
    <property type="entry name" value="TRANSCRIPTION INITIATION FACTOR TFIID"/>
    <property type="match status" value="1"/>
</dbReference>
<dbReference type="AlphaFoldDB" id="A0A4Q9PXI1"/>
<sequence>MCYTRLSVEVIEMVVDQLSDDVPSLRTVALVCRGLLPRARYNLFVDIGVRNKNQMNTLREFLDERPYICPLVQCVTLSTTDGEPNSFTLLETIPVPLLTRLPNLRRWRATNQSLDFKGQHWLSLNHSTLASLRKYTANISHLSINALSFSGCMDFVRFVSAFSGLHSLVCEEINVKTEGVTPTMATTYQRLAQQCRLSRLIVRRDVSEAAVASLLEISKLTLRELVLVVTRQQSNSLQLLALAEQLSQLDSLTLSMPVDPHLETFVRSVWGIAAFFKYLSTMLPLQEIRVECYGSSFWALDAMLSQQGTSEACQQLEQVLLAVPRHSMQFRIVGGGRGSKPLKGNLRNMALKKRFRTLWKKGAIRVELPRSTDTAHAETTAVRGHSRPVKALLVSPDSRWVASAASDGAIILWDARRQVLSREWSAVGKVEHFVSLAFSQDSRCLASAGDHELVVWSIKDGGEVDRLDALQMEGTTIRACSWSPDDAHLAIGCTDATIHILHGRTFQELRVLRFARGARPDAAGRGPGSSVERLSFNNGRWLLSGVERLLFANARWLLSVAPDVSHGCRLWDIAAGKLRTVLRGHTASITTASFNPTGTRLATASMDHTVRIWDIDRAAPLAVLRGHTGPVLDVAFSPDGKFVLSASEDRTAKVWPASGGRCTHSFKHFNWVYAVRFSSDGRYIATASWDHTVRLFRASDGALVKRLWEHAGAHVRHLAFSPDGETLWSGADDGSVSGRRLSNIIDA</sequence>
<dbReference type="InterPro" id="IPR015943">
    <property type="entry name" value="WD40/YVTN_repeat-like_dom_sf"/>
</dbReference>
<organism evidence="4 5">
    <name type="scientific">Dichomitus squalens</name>
    <dbReference type="NCBI Taxonomy" id="114155"/>
    <lineage>
        <taxon>Eukaryota</taxon>
        <taxon>Fungi</taxon>
        <taxon>Dikarya</taxon>
        <taxon>Basidiomycota</taxon>
        <taxon>Agaricomycotina</taxon>
        <taxon>Agaricomycetes</taxon>
        <taxon>Polyporales</taxon>
        <taxon>Polyporaceae</taxon>
        <taxon>Dichomitus</taxon>
    </lineage>
</organism>
<accession>A0A4Q9PXI1</accession>
<feature type="repeat" description="WD" evidence="3">
    <location>
        <begin position="624"/>
        <end position="665"/>
    </location>
</feature>
<dbReference type="PROSITE" id="PS00678">
    <property type="entry name" value="WD_REPEATS_1"/>
    <property type="match status" value="1"/>
</dbReference>
<dbReference type="InterPro" id="IPR011047">
    <property type="entry name" value="Quinoprotein_ADH-like_sf"/>
</dbReference>
<dbReference type="STRING" id="114155.A0A4Q9PXI1"/>
<evidence type="ECO:0000313" key="5">
    <source>
        <dbReference type="Proteomes" id="UP000292082"/>
    </source>
</evidence>
<keyword evidence="2" id="KW-0677">Repeat</keyword>
<protein>
    <submittedName>
        <fullName evidence="4">Quinon protein alcohol dehydrogenase-like superfamily</fullName>
    </submittedName>
</protein>
<dbReference type="SMART" id="SM00320">
    <property type="entry name" value="WD40"/>
    <property type="match status" value="7"/>
</dbReference>
<feature type="repeat" description="WD" evidence="3">
    <location>
        <begin position="582"/>
        <end position="623"/>
    </location>
</feature>
<proteinExistence type="predicted"/>
<dbReference type="PROSITE" id="PS50082">
    <property type="entry name" value="WD_REPEATS_2"/>
    <property type="match status" value="4"/>
</dbReference>
<evidence type="ECO:0000313" key="4">
    <source>
        <dbReference type="EMBL" id="TBU59433.1"/>
    </source>
</evidence>
<dbReference type="Pfam" id="PF00400">
    <property type="entry name" value="WD40"/>
    <property type="match status" value="7"/>
</dbReference>
<dbReference type="PROSITE" id="PS50294">
    <property type="entry name" value="WD_REPEATS_REGION"/>
    <property type="match status" value="3"/>
</dbReference>
<dbReference type="EMBL" id="ML145114">
    <property type="protein sequence ID" value="TBU59433.1"/>
    <property type="molecule type" value="Genomic_DNA"/>
</dbReference>
<dbReference type="PANTHER" id="PTHR19879:SF9">
    <property type="entry name" value="TRANSCRIPTION INITIATION FACTOR TFIID SUBUNIT 5"/>
    <property type="match status" value="1"/>
</dbReference>
<gene>
    <name evidence="4" type="ORF">BD310DRAFT_925107</name>
</gene>
<dbReference type="CDD" id="cd00200">
    <property type="entry name" value="WD40"/>
    <property type="match status" value="1"/>
</dbReference>
<dbReference type="Proteomes" id="UP000292082">
    <property type="component" value="Unassembled WGS sequence"/>
</dbReference>
<name>A0A4Q9PXI1_9APHY</name>
<feature type="repeat" description="WD" evidence="3">
    <location>
        <begin position="665"/>
        <end position="706"/>
    </location>
</feature>
<keyword evidence="1 3" id="KW-0853">WD repeat</keyword>
<dbReference type="InterPro" id="IPR020472">
    <property type="entry name" value="WD40_PAC1"/>
</dbReference>
<dbReference type="SUPFAM" id="SSF50998">
    <property type="entry name" value="Quinoprotein alcohol dehydrogenase-like"/>
    <property type="match status" value="1"/>
</dbReference>